<dbReference type="InterPro" id="IPR000323">
    <property type="entry name" value="Cu2_ascorb_mOase_N"/>
</dbReference>
<reference evidence="7" key="1">
    <citation type="submission" date="2022-08" db="UniProtKB">
        <authorList>
            <consortium name="EnsemblMetazoa"/>
        </authorList>
    </citation>
    <scope>IDENTIFICATION</scope>
</reference>
<dbReference type="FunFam" id="2.60.120.310:FF:000007">
    <property type="entry name" value="MOXD1 homolog 2"/>
    <property type="match status" value="1"/>
</dbReference>
<feature type="domain" description="DOMON" evidence="6">
    <location>
        <begin position="33"/>
        <end position="149"/>
    </location>
</feature>
<dbReference type="SMART" id="SM00664">
    <property type="entry name" value="DoH"/>
    <property type="match status" value="1"/>
</dbReference>
<dbReference type="GO" id="GO:0042421">
    <property type="term" value="P:norepinephrine biosynthetic process"/>
    <property type="evidence" value="ECO:0007669"/>
    <property type="project" value="TreeGrafter"/>
</dbReference>
<dbReference type="InterPro" id="IPR014784">
    <property type="entry name" value="Cu2_ascorb_mOase-like_C"/>
</dbReference>
<dbReference type="Pfam" id="PF01082">
    <property type="entry name" value="Cu2_monooxygen"/>
    <property type="match status" value="1"/>
</dbReference>
<proteinExistence type="inferred from homology"/>
<keyword evidence="4" id="KW-1133">Transmembrane helix</keyword>
<evidence type="ECO:0000256" key="5">
    <source>
        <dbReference type="SAM" id="SignalP"/>
    </source>
</evidence>
<dbReference type="Pfam" id="PF03712">
    <property type="entry name" value="Cu2_monoox_C"/>
    <property type="match status" value="1"/>
</dbReference>
<organism evidence="7">
    <name type="scientific">Anopheles coluzzii</name>
    <name type="common">African malaria mosquito</name>
    <dbReference type="NCBI Taxonomy" id="1518534"/>
    <lineage>
        <taxon>Eukaryota</taxon>
        <taxon>Metazoa</taxon>
        <taxon>Ecdysozoa</taxon>
        <taxon>Arthropoda</taxon>
        <taxon>Hexapoda</taxon>
        <taxon>Insecta</taxon>
        <taxon>Pterygota</taxon>
        <taxon>Neoptera</taxon>
        <taxon>Endopterygota</taxon>
        <taxon>Diptera</taxon>
        <taxon>Nematocera</taxon>
        <taxon>Culicoidea</taxon>
        <taxon>Culicidae</taxon>
        <taxon>Anophelinae</taxon>
        <taxon>Anopheles</taxon>
    </lineage>
</organism>
<evidence type="ECO:0000256" key="4">
    <source>
        <dbReference type="SAM" id="Phobius"/>
    </source>
</evidence>
<keyword evidence="4" id="KW-0812">Transmembrane</keyword>
<keyword evidence="2" id="KW-1015">Disulfide bond</keyword>
<dbReference type="InterPro" id="IPR036939">
    <property type="entry name" value="Cu2_ascorb_mOase_N_sf"/>
</dbReference>
<keyword evidence="5" id="KW-0732">Signal</keyword>
<dbReference type="SUPFAM" id="SSF49742">
    <property type="entry name" value="PHM/PNGase F"/>
    <property type="match status" value="2"/>
</dbReference>
<dbReference type="GO" id="GO:0030667">
    <property type="term" value="C:secretory granule membrane"/>
    <property type="evidence" value="ECO:0007669"/>
    <property type="project" value="TreeGrafter"/>
</dbReference>
<keyword evidence="3" id="KW-0325">Glycoprotein</keyword>
<dbReference type="GO" id="GO:0042420">
    <property type="term" value="P:dopamine catabolic process"/>
    <property type="evidence" value="ECO:0007669"/>
    <property type="project" value="TreeGrafter"/>
</dbReference>
<dbReference type="AlphaFoldDB" id="A0A8W7Q2M7"/>
<dbReference type="Gene3D" id="2.60.120.310">
    <property type="entry name" value="Copper type II, ascorbate-dependent monooxygenase, N-terminal domain"/>
    <property type="match status" value="1"/>
</dbReference>
<dbReference type="GO" id="GO:0004500">
    <property type="term" value="F:dopamine beta-monooxygenase activity"/>
    <property type="evidence" value="ECO:0007669"/>
    <property type="project" value="InterPro"/>
</dbReference>
<name>A0A8W7Q2M7_ANOCL</name>
<evidence type="ECO:0000313" key="7">
    <source>
        <dbReference type="EnsemblMetazoa" id="ACOM041192-PA.1"/>
    </source>
</evidence>
<dbReference type="InterPro" id="IPR045266">
    <property type="entry name" value="DOH_DOMON"/>
</dbReference>
<evidence type="ECO:0000256" key="2">
    <source>
        <dbReference type="ARBA" id="ARBA00023157"/>
    </source>
</evidence>
<dbReference type="Proteomes" id="UP000075882">
    <property type="component" value="Unassembled WGS sequence"/>
</dbReference>
<dbReference type="FunFam" id="2.60.120.230:FF:000001">
    <property type="entry name" value="Monooxygenase, DBH-like 1"/>
    <property type="match status" value="1"/>
</dbReference>
<dbReference type="GO" id="GO:0005615">
    <property type="term" value="C:extracellular space"/>
    <property type="evidence" value="ECO:0007669"/>
    <property type="project" value="TreeGrafter"/>
</dbReference>
<dbReference type="FunFam" id="2.60.40.1210:FF:000002">
    <property type="entry name" value="MOXD1 homolog 2"/>
    <property type="match status" value="1"/>
</dbReference>
<dbReference type="GO" id="GO:0006589">
    <property type="term" value="P:octopamine biosynthetic process"/>
    <property type="evidence" value="ECO:0007669"/>
    <property type="project" value="TreeGrafter"/>
</dbReference>
<accession>A0A8W7Q2M7</accession>
<comment type="similarity">
    <text evidence="1">Belongs to the copper type II ascorbate-dependent monooxygenase family.</text>
</comment>
<dbReference type="PRINTS" id="PR00767">
    <property type="entry name" value="DBMONOXGNASE"/>
</dbReference>
<protein>
    <recommendedName>
        <fullName evidence="6">DOMON domain-containing protein</fullName>
    </recommendedName>
</protein>
<dbReference type="CDD" id="cd09631">
    <property type="entry name" value="DOMON_DOH"/>
    <property type="match status" value="1"/>
</dbReference>
<dbReference type="InterPro" id="IPR008977">
    <property type="entry name" value="PHM/PNGase_F_dom_sf"/>
</dbReference>
<dbReference type="PROSITE" id="PS50836">
    <property type="entry name" value="DOMON"/>
    <property type="match status" value="1"/>
</dbReference>
<dbReference type="InterPro" id="IPR028460">
    <property type="entry name" value="Tbh/DBH"/>
</dbReference>
<dbReference type="EnsemblMetazoa" id="ACOM041192-RA">
    <property type="protein sequence ID" value="ACOM041192-PA.1"/>
    <property type="gene ID" value="ACOM041192"/>
</dbReference>
<evidence type="ECO:0000259" key="6">
    <source>
        <dbReference type="PROSITE" id="PS50836"/>
    </source>
</evidence>
<dbReference type="PANTHER" id="PTHR10157:SF40">
    <property type="entry name" value="MOXD1 HOMOLOG 2"/>
    <property type="match status" value="1"/>
</dbReference>
<dbReference type="Gene3D" id="2.60.120.230">
    <property type="match status" value="1"/>
</dbReference>
<feature type="transmembrane region" description="Helical" evidence="4">
    <location>
        <begin position="585"/>
        <end position="607"/>
    </location>
</feature>
<dbReference type="PANTHER" id="PTHR10157">
    <property type="entry name" value="DOPAMINE BETA HYDROXYLASE RELATED"/>
    <property type="match status" value="1"/>
</dbReference>
<dbReference type="Gene3D" id="2.60.40.1210">
    <property type="entry name" value="Cellobiose dehydrogenase, cytochrome domain"/>
    <property type="match status" value="1"/>
</dbReference>
<dbReference type="InterPro" id="IPR000945">
    <property type="entry name" value="DBH-like"/>
</dbReference>
<dbReference type="InterPro" id="IPR005018">
    <property type="entry name" value="DOMON_domain"/>
</dbReference>
<evidence type="ECO:0000256" key="3">
    <source>
        <dbReference type="ARBA" id="ARBA00023180"/>
    </source>
</evidence>
<sequence>MCCYPTKVLLVVVGFLSAVAAAAHWDHAVDLDENYRLLWSLSQQDITFEVQARTSGYVGLGFSTDGTIYGADIIIGWVENGQVHFQDRHFKQNSNGEPHVDSSQDYVLLLGYENATHTVLRFRRKLDTCDTAQDVPITNDTIRIIYMYHNSEPRNGSQAMGTLPDPTEAFKDSVPIFLTQRVNQVPIELDSRTRTIELKNKDVPIPQTDDNLRWCTMFKLDQFVRKHHVIRYEPVIESRSNIPHLRHIVLYECQGSTPELEIMSREFGRSCMEAEKELLTCNSIVAAWSRGSEGFTYPLEAGYPLDSYQARFYMMETHYTGFQSNSVDLTPRVDNSGLRLYYTTTLRKHDAGVLSVGMQPNWRHIIPPGQDRVLSEGHCIEECTQRAFPRPGINIFAVMMQTNGMGRQIRFRQVRSREELTPIAHDGNVDANYQEYRRLHTPVKALPGDRLIAECTYDSTGRKQIALGGYSSRDETCLVLSLYYPRQKELTSCHSIPSLPTGTDNVDAYAPNLTKIWRPMATCSFSGGASSAHGTMAGGSSYSVNRFVTERDISLDRPPEDDDDRWNVIEGAARSKSIRSSAPSASLASGVTLAVAVSRLVLFVIFLNTVRLL</sequence>
<dbReference type="Pfam" id="PF03351">
    <property type="entry name" value="DOMON"/>
    <property type="match status" value="1"/>
</dbReference>
<evidence type="ECO:0000256" key="1">
    <source>
        <dbReference type="ARBA" id="ARBA00010676"/>
    </source>
</evidence>
<keyword evidence="4" id="KW-0472">Membrane</keyword>
<dbReference type="InterPro" id="IPR024548">
    <property type="entry name" value="Cu2_monoox_C"/>
</dbReference>
<dbReference type="GO" id="GO:0005507">
    <property type="term" value="F:copper ion binding"/>
    <property type="evidence" value="ECO:0007669"/>
    <property type="project" value="InterPro"/>
</dbReference>
<feature type="signal peptide" evidence="5">
    <location>
        <begin position="1"/>
        <end position="22"/>
    </location>
</feature>
<dbReference type="VEuPathDB" id="VectorBase:ACON2_042917"/>
<feature type="chain" id="PRO_5036484902" description="DOMON domain-containing protein" evidence="5">
    <location>
        <begin position="23"/>
        <end position="613"/>
    </location>
</feature>